<dbReference type="InterPro" id="IPR007110">
    <property type="entry name" value="Ig-like_dom"/>
</dbReference>
<evidence type="ECO:0000256" key="6">
    <source>
        <dbReference type="ARBA" id="ARBA00023180"/>
    </source>
</evidence>
<evidence type="ECO:0000256" key="3">
    <source>
        <dbReference type="ARBA" id="ARBA00022737"/>
    </source>
</evidence>
<comment type="subcellular location">
    <subcellularLocation>
        <location evidence="1">Membrane</location>
    </subcellularLocation>
</comment>
<dbReference type="PROSITE" id="PS50835">
    <property type="entry name" value="IG_LIKE"/>
    <property type="match status" value="1"/>
</dbReference>
<evidence type="ECO:0000256" key="1">
    <source>
        <dbReference type="ARBA" id="ARBA00004370"/>
    </source>
</evidence>
<dbReference type="SMART" id="SM00408">
    <property type="entry name" value="IGc2"/>
    <property type="match status" value="1"/>
</dbReference>
<evidence type="ECO:0000259" key="7">
    <source>
        <dbReference type="PROSITE" id="PS50835"/>
    </source>
</evidence>
<protein>
    <recommendedName>
        <fullName evidence="7">Ig-like domain-containing protein</fullName>
    </recommendedName>
</protein>
<gene>
    <name evidence="8" type="ORF">RIMI_LOCUS11452165</name>
</gene>
<evidence type="ECO:0000313" key="9">
    <source>
        <dbReference type="Proteomes" id="UP001176940"/>
    </source>
</evidence>
<evidence type="ECO:0000256" key="4">
    <source>
        <dbReference type="ARBA" id="ARBA00023136"/>
    </source>
</evidence>
<dbReference type="Proteomes" id="UP001176940">
    <property type="component" value="Unassembled WGS sequence"/>
</dbReference>
<dbReference type="InterPro" id="IPR013783">
    <property type="entry name" value="Ig-like_fold"/>
</dbReference>
<dbReference type="PANTHER" id="PTHR23277">
    <property type="entry name" value="NECTIN-RELATED"/>
    <property type="match status" value="1"/>
</dbReference>
<feature type="domain" description="Ig-like" evidence="7">
    <location>
        <begin position="32"/>
        <end position="94"/>
    </location>
</feature>
<dbReference type="InterPro" id="IPR051427">
    <property type="entry name" value="Nectin/Nectin-like"/>
</dbReference>
<keyword evidence="9" id="KW-1185">Reference proteome</keyword>
<evidence type="ECO:0000313" key="8">
    <source>
        <dbReference type="EMBL" id="CAJ0946806.1"/>
    </source>
</evidence>
<dbReference type="Gene3D" id="2.60.40.10">
    <property type="entry name" value="Immunoglobulins"/>
    <property type="match status" value="1"/>
</dbReference>
<comment type="caution">
    <text evidence="8">The sequence shown here is derived from an EMBL/GenBank/DDBJ whole genome shotgun (WGS) entry which is preliminary data.</text>
</comment>
<keyword evidence="2" id="KW-0732">Signal</keyword>
<evidence type="ECO:0000256" key="2">
    <source>
        <dbReference type="ARBA" id="ARBA00022729"/>
    </source>
</evidence>
<keyword evidence="4" id="KW-0472">Membrane</keyword>
<dbReference type="InterPro" id="IPR036179">
    <property type="entry name" value="Ig-like_dom_sf"/>
</dbReference>
<dbReference type="EMBL" id="CAUEEQ010025930">
    <property type="protein sequence ID" value="CAJ0946806.1"/>
    <property type="molecule type" value="Genomic_DNA"/>
</dbReference>
<sequence>MIPKSKLNGIKVTCILQQTERTLTIQNIHFAPEMVDIHELRSGDDSLQFSCHSEANPPAEYTWKRGDQVIASGMSTVILPREAESGLYKCEAKNYLGVKTGNLQIMRIVCSKLTPEVHCGSLNDPMLS</sequence>
<keyword evidence="5" id="KW-1015">Disulfide bond</keyword>
<organism evidence="8 9">
    <name type="scientific">Ranitomeya imitator</name>
    <name type="common">mimic poison frog</name>
    <dbReference type="NCBI Taxonomy" id="111125"/>
    <lineage>
        <taxon>Eukaryota</taxon>
        <taxon>Metazoa</taxon>
        <taxon>Chordata</taxon>
        <taxon>Craniata</taxon>
        <taxon>Vertebrata</taxon>
        <taxon>Euteleostomi</taxon>
        <taxon>Amphibia</taxon>
        <taxon>Batrachia</taxon>
        <taxon>Anura</taxon>
        <taxon>Neobatrachia</taxon>
        <taxon>Hyloidea</taxon>
        <taxon>Dendrobatidae</taxon>
        <taxon>Dendrobatinae</taxon>
        <taxon>Ranitomeya</taxon>
    </lineage>
</organism>
<dbReference type="Pfam" id="PF13895">
    <property type="entry name" value="Ig_2"/>
    <property type="match status" value="1"/>
</dbReference>
<dbReference type="InterPro" id="IPR003598">
    <property type="entry name" value="Ig_sub2"/>
</dbReference>
<reference evidence="8" key="1">
    <citation type="submission" date="2023-07" db="EMBL/GenBank/DDBJ databases">
        <authorList>
            <person name="Stuckert A."/>
        </authorList>
    </citation>
    <scope>NUCLEOTIDE SEQUENCE</scope>
</reference>
<keyword evidence="6" id="KW-0325">Glycoprotein</keyword>
<evidence type="ECO:0000256" key="5">
    <source>
        <dbReference type="ARBA" id="ARBA00023157"/>
    </source>
</evidence>
<dbReference type="PANTHER" id="PTHR23277:SF106">
    <property type="entry name" value="NECTIN-1 ISOFORM X1-RELATED"/>
    <property type="match status" value="1"/>
</dbReference>
<accession>A0ABN9LP23</accession>
<name>A0ABN9LP23_9NEOB</name>
<dbReference type="SUPFAM" id="SSF48726">
    <property type="entry name" value="Immunoglobulin"/>
    <property type="match status" value="1"/>
</dbReference>
<keyword evidence="3" id="KW-0677">Repeat</keyword>
<proteinExistence type="predicted"/>